<evidence type="ECO:0000256" key="3">
    <source>
        <dbReference type="ARBA" id="ARBA00012438"/>
    </source>
</evidence>
<keyword evidence="8 13" id="KW-1133">Transmembrane helix</keyword>
<evidence type="ECO:0000256" key="5">
    <source>
        <dbReference type="ARBA" id="ARBA00022679"/>
    </source>
</evidence>
<dbReference type="RefSeq" id="WP_011563296.1">
    <property type="nucleotide sequence ID" value="NC_008148.1"/>
</dbReference>
<evidence type="ECO:0000256" key="1">
    <source>
        <dbReference type="ARBA" id="ARBA00000085"/>
    </source>
</evidence>
<dbReference type="HOGENOM" id="CLU_000445_114_62_11"/>
<dbReference type="eggNOG" id="COG3614">
    <property type="taxonomic scope" value="Bacteria"/>
</dbReference>
<dbReference type="InterPro" id="IPR003594">
    <property type="entry name" value="HATPase_dom"/>
</dbReference>
<dbReference type="PRINTS" id="PR00344">
    <property type="entry name" value="BCTRLSENSOR"/>
</dbReference>
<comment type="subcellular location">
    <subcellularLocation>
        <location evidence="2">Cell membrane</location>
    </subcellularLocation>
</comment>
<dbReference type="GO" id="GO:0007234">
    <property type="term" value="P:osmosensory signaling via phosphorelay pathway"/>
    <property type="evidence" value="ECO:0007669"/>
    <property type="project" value="TreeGrafter"/>
</dbReference>
<dbReference type="SMART" id="SM00387">
    <property type="entry name" value="HATPase_c"/>
    <property type="match status" value="1"/>
</dbReference>
<dbReference type="InterPro" id="IPR036097">
    <property type="entry name" value="HisK_dim/P_sf"/>
</dbReference>
<sequence length="584" mass="64023">MSSPAHRGPGPPGARRSGLPGGLRSRAAAHLRKAALPYAVLALALAFTLLAWEYVRQNLEERDRDLFRNTVSAAELAVERRTRGHILALYGARALFIPGGEVDARDWERYVRSVRLRERFGGLLILGYAPRAPGGRERFPVRLAGPEDEAGRLLLGYDPYADPEHRAAMERARDGGVPQATGMVYVPSEAPPGSVLDILLRRGFYVYLPVYRGGEDPGSPADRRRALEGFVVGIFEMEGLMRGIFRGDFAPAVDLEVYDGGRTSPEALLYDGDGVLRASDPSAAPRFAGSSRLSVGGRRWTLFSAALPGFAGGDGALLPPLVLAVGGATGGLLFGATWLLASSRLRAQAAGRKLEEANRELEAFSYSVSHDLRAPLRSIEGFSQILLEDYGERLDAEGRDYLNRVRRASQRMALLIDALLGLSRLGRREVRLARVDLSRMAREIVEELRQREPGREVEVRVEDGLEATADPGLVKVALENLLGNAWKFTAREERAVIEFGRAVREREPGRPLSCYYVRDNGVGFDMAYAGKLFGPFQRLHTEEEFEGTGVGLATVWRVVRRHGGVIWAEAAEGEGAAFYFTLSP</sequence>
<evidence type="ECO:0000256" key="4">
    <source>
        <dbReference type="ARBA" id="ARBA00022553"/>
    </source>
</evidence>
<dbReference type="PROSITE" id="PS50839">
    <property type="entry name" value="CHASE"/>
    <property type="match status" value="1"/>
</dbReference>
<keyword evidence="7 16" id="KW-0418">Kinase</keyword>
<dbReference type="SMART" id="SM00388">
    <property type="entry name" value="HisKA"/>
    <property type="match status" value="1"/>
</dbReference>
<feature type="transmembrane region" description="Helical" evidence="13">
    <location>
        <begin position="35"/>
        <end position="55"/>
    </location>
</feature>
<dbReference type="EC" id="2.7.13.3" evidence="3"/>
<dbReference type="FunFam" id="3.30.565.10:FF:000006">
    <property type="entry name" value="Sensor histidine kinase WalK"/>
    <property type="match status" value="1"/>
</dbReference>
<keyword evidence="6 13" id="KW-0812">Transmembrane</keyword>
<dbReference type="SMART" id="SM01079">
    <property type="entry name" value="CHASE"/>
    <property type="match status" value="1"/>
</dbReference>
<evidence type="ECO:0000259" key="15">
    <source>
        <dbReference type="PROSITE" id="PS50839"/>
    </source>
</evidence>
<dbReference type="InterPro" id="IPR006189">
    <property type="entry name" value="CHASE_dom"/>
</dbReference>
<dbReference type="InterPro" id="IPR042240">
    <property type="entry name" value="CHASE_sf"/>
</dbReference>
<dbReference type="SUPFAM" id="SSF55874">
    <property type="entry name" value="ATPase domain of HSP90 chaperone/DNA topoisomerase II/histidine kinase"/>
    <property type="match status" value="1"/>
</dbReference>
<evidence type="ECO:0000313" key="17">
    <source>
        <dbReference type="Proteomes" id="UP000006637"/>
    </source>
</evidence>
<dbReference type="STRING" id="266117.Rxyl_0302"/>
<dbReference type="PANTHER" id="PTHR42878:SF15">
    <property type="entry name" value="BACTERIOPHYTOCHROME"/>
    <property type="match status" value="1"/>
</dbReference>
<comment type="catalytic activity">
    <reaction evidence="1">
        <text>ATP + protein L-histidine = ADP + protein N-phospho-L-histidine.</text>
        <dbReference type="EC" id="2.7.13.3"/>
    </reaction>
</comment>
<dbReference type="Gene3D" id="3.30.450.350">
    <property type="entry name" value="CHASE domain"/>
    <property type="match status" value="1"/>
</dbReference>
<evidence type="ECO:0000256" key="7">
    <source>
        <dbReference type="ARBA" id="ARBA00022777"/>
    </source>
</evidence>
<dbReference type="Gene3D" id="1.10.287.130">
    <property type="match status" value="1"/>
</dbReference>
<feature type="region of interest" description="Disordered" evidence="12">
    <location>
        <begin position="1"/>
        <end position="21"/>
    </location>
</feature>
<dbReference type="InterPro" id="IPR004358">
    <property type="entry name" value="Sig_transdc_His_kin-like_C"/>
</dbReference>
<dbReference type="InterPro" id="IPR003661">
    <property type="entry name" value="HisK_dim/P_dom"/>
</dbReference>
<dbReference type="PANTHER" id="PTHR42878">
    <property type="entry name" value="TWO-COMPONENT HISTIDINE KINASE"/>
    <property type="match status" value="1"/>
</dbReference>
<evidence type="ECO:0000256" key="10">
    <source>
        <dbReference type="ARBA" id="ARBA00023136"/>
    </source>
</evidence>
<organism evidence="16 17">
    <name type="scientific">Rubrobacter xylanophilus (strain DSM 9941 / JCM 11954 / NBRC 16129 / PRD-1)</name>
    <dbReference type="NCBI Taxonomy" id="266117"/>
    <lineage>
        <taxon>Bacteria</taxon>
        <taxon>Bacillati</taxon>
        <taxon>Actinomycetota</taxon>
        <taxon>Rubrobacteria</taxon>
        <taxon>Rubrobacterales</taxon>
        <taxon>Rubrobacteraceae</taxon>
        <taxon>Rubrobacter</taxon>
    </lineage>
</organism>
<keyword evidence="5 16" id="KW-0808">Transferase</keyword>
<evidence type="ECO:0000256" key="8">
    <source>
        <dbReference type="ARBA" id="ARBA00022989"/>
    </source>
</evidence>
<evidence type="ECO:0000313" key="16">
    <source>
        <dbReference type="EMBL" id="ABG03278.1"/>
    </source>
</evidence>
<protein>
    <recommendedName>
        <fullName evidence="11">Sensor-like histidine kinase SenX3</fullName>
        <ecNumber evidence="3">2.7.13.3</ecNumber>
    </recommendedName>
</protein>
<dbReference type="Gene3D" id="3.30.565.10">
    <property type="entry name" value="Histidine kinase-like ATPase, C-terminal domain"/>
    <property type="match status" value="1"/>
</dbReference>
<dbReference type="Pfam" id="PF00512">
    <property type="entry name" value="HisKA"/>
    <property type="match status" value="1"/>
</dbReference>
<dbReference type="GO" id="GO:0000156">
    <property type="term" value="F:phosphorelay response regulator activity"/>
    <property type="evidence" value="ECO:0007669"/>
    <property type="project" value="TreeGrafter"/>
</dbReference>
<proteinExistence type="predicted"/>
<evidence type="ECO:0000256" key="11">
    <source>
        <dbReference type="ARBA" id="ARBA00039401"/>
    </source>
</evidence>
<keyword evidence="9" id="KW-0902">Two-component regulatory system</keyword>
<dbReference type="EMBL" id="CP000386">
    <property type="protein sequence ID" value="ABG03278.1"/>
    <property type="molecule type" value="Genomic_DNA"/>
</dbReference>
<dbReference type="GO" id="GO:0005886">
    <property type="term" value="C:plasma membrane"/>
    <property type="evidence" value="ECO:0007669"/>
    <property type="project" value="UniProtKB-SubCell"/>
</dbReference>
<dbReference type="InterPro" id="IPR036890">
    <property type="entry name" value="HATPase_C_sf"/>
</dbReference>
<evidence type="ECO:0000256" key="9">
    <source>
        <dbReference type="ARBA" id="ARBA00023012"/>
    </source>
</evidence>
<dbReference type="CDD" id="cd00082">
    <property type="entry name" value="HisKA"/>
    <property type="match status" value="1"/>
</dbReference>
<dbReference type="PROSITE" id="PS50109">
    <property type="entry name" value="HIS_KIN"/>
    <property type="match status" value="1"/>
</dbReference>
<keyword evidence="4" id="KW-0597">Phosphoprotein</keyword>
<dbReference type="SUPFAM" id="SSF47384">
    <property type="entry name" value="Homodimeric domain of signal transducing histidine kinase"/>
    <property type="match status" value="1"/>
</dbReference>
<dbReference type="GO" id="GO:0000155">
    <property type="term" value="F:phosphorelay sensor kinase activity"/>
    <property type="evidence" value="ECO:0007669"/>
    <property type="project" value="InterPro"/>
</dbReference>
<evidence type="ECO:0000256" key="6">
    <source>
        <dbReference type="ARBA" id="ARBA00022692"/>
    </source>
</evidence>
<feature type="domain" description="Histidine kinase" evidence="14">
    <location>
        <begin position="367"/>
        <end position="584"/>
    </location>
</feature>
<dbReference type="GO" id="GO:0030295">
    <property type="term" value="F:protein kinase activator activity"/>
    <property type="evidence" value="ECO:0007669"/>
    <property type="project" value="TreeGrafter"/>
</dbReference>
<gene>
    <name evidence="16" type="ordered locus">Rxyl_0302</name>
</gene>
<dbReference type="eggNOG" id="COG4251">
    <property type="taxonomic scope" value="Bacteria"/>
</dbReference>
<feature type="domain" description="CHASE" evidence="15">
    <location>
        <begin position="137"/>
        <end position="303"/>
    </location>
</feature>
<dbReference type="InterPro" id="IPR005467">
    <property type="entry name" value="His_kinase_dom"/>
</dbReference>
<keyword evidence="17" id="KW-1185">Reference proteome</keyword>
<dbReference type="Pfam" id="PF02518">
    <property type="entry name" value="HATPase_c"/>
    <property type="match status" value="1"/>
</dbReference>
<evidence type="ECO:0000256" key="12">
    <source>
        <dbReference type="SAM" id="MobiDB-lite"/>
    </source>
</evidence>
<dbReference type="Proteomes" id="UP000006637">
    <property type="component" value="Chromosome"/>
</dbReference>
<dbReference type="KEGG" id="rxy:Rxyl_0302"/>
<keyword evidence="10 13" id="KW-0472">Membrane</keyword>
<dbReference type="InterPro" id="IPR050351">
    <property type="entry name" value="BphY/WalK/GraS-like"/>
</dbReference>
<dbReference type="AlphaFoldDB" id="Q1AZA0"/>
<dbReference type="FunFam" id="1.10.287.130:FF:000070">
    <property type="entry name" value="Histidine kinase sensor protein"/>
    <property type="match status" value="1"/>
</dbReference>
<evidence type="ECO:0000256" key="13">
    <source>
        <dbReference type="SAM" id="Phobius"/>
    </source>
</evidence>
<accession>Q1AZA0</accession>
<evidence type="ECO:0000259" key="14">
    <source>
        <dbReference type="PROSITE" id="PS50109"/>
    </source>
</evidence>
<evidence type="ECO:0000256" key="2">
    <source>
        <dbReference type="ARBA" id="ARBA00004236"/>
    </source>
</evidence>
<name>Q1AZA0_RUBXD</name>
<dbReference type="Pfam" id="PF03924">
    <property type="entry name" value="CHASE"/>
    <property type="match status" value="1"/>
</dbReference>
<reference evidence="16 17" key="1">
    <citation type="submission" date="2006-06" db="EMBL/GenBank/DDBJ databases">
        <title>Complete sequence of Rubrobacter xylanophilus DSM 9941.</title>
        <authorList>
            <consortium name="US DOE Joint Genome Institute"/>
            <person name="Copeland A."/>
            <person name="Lucas S."/>
            <person name="Lapidus A."/>
            <person name="Barry K."/>
            <person name="Detter J.C."/>
            <person name="Glavina del Rio T."/>
            <person name="Hammon N."/>
            <person name="Israni S."/>
            <person name="Dalin E."/>
            <person name="Tice H."/>
            <person name="Pitluck S."/>
            <person name="Munk A.C."/>
            <person name="Brettin T."/>
            <person name="Bruce D."/>
            <person name="Han C."/>
            <person name="Tapia R."/>
            <person name="Gilna P."/>
            <person name="Schmutz J."/>
            <person name="Larimer F."/>
            <person name="Land M."/>
            <person name="Hauser L."/>
            <person name="Kyrpides N."/>
            <person name="Lykidis A."/>
            <person name="da Costa M.S."/>
            <person name="Rainey F.A."/>
            <person name="Empadinhas N."/>
            <person name="Jolivet E."/>
            <person name="Battista J.R."/>
            <person name="Richardson P."/>
        </authorList>
    </citation>
    <scope>NUCLEOTIDE SEQUENCE [LARGE SCALE GENOMIC DNA]</scope>
    <source>
        <strain evidence="17">DSM 9941 / NBRC 16129 / PRD-1</strain>
    </source>
</reference>